<evidence type="ECO:0000256" key="10">
    <source>
        <dbReference type="SAM" id="Phobius"/>
    </source>
</evidence>
<dbReference type="Gene3D" id="2.30.42.10">
    <property type="match status" value="1"/>
</dbReference>
<protein>
    <submittedName>
        <fullName evidence="12">Type II secretion system protein GspC</fullName>
    </submittedName>
</protein>
<evidence type="ECO:0000256" key="3">
    <source>
        <dbReference type="ARBA" id="ARBA00022448"/>
    </source>
</evidence>
<dbReference type="SUPFAM" id="SSF50156">
    <property type="entry name" value="PDZ domain-like"/>
    <property type="match status" value="1"/>
</dbReference>
<evidence type="ECO:0000256" key="9">
    <source>
        <dbReference type="ARBA" id="ARBA00023136"/>
    </source>
</evidence>
<dbReference type="Pfam" id="PF11356">
    <property type="entry name" value="T2SSC"/>
    <property type="match status" value="1"/>
</dbReference>
<dbReference type="STRING" id="314276.OS145_04820"/>
<keyword evidence="6 10" id="KW-0812">Transmembrane</keyword>
<comment type="similarity">
    <text evidence="2">Belongs to the GSP C family.</text>
</comment>
<evidence type="ECO:0000313" key="12">
    <source>
        <dbReference type="EMBL" id="HAR55205.1"/>
    </source>
</evidence>
<comment type="subcellular location">
    <subcellularLocation>
        <location evidence="1">Cell inner membrane</location>
    </subcellularLocation>
</comment>
<feature type="domain" description="Type II secretion system protein GspC N-terminal" evidence="11">
    <location>
        <begin position="27"/>
        <end position="164"/>
    </location>
</feature>
<dbReference type="GO" id="GO:0015628">
    <property type="term" value="P:protein secretion by the type II secretion system"/>
    <property type="evidence" value="ECO:0007669"/>
    <property type="project" value="InterPro"/>
</dbReference>
<dbReference type="Proteomes" id="UP000262878">
    <property type="component" value="Unassembled WGS sequence"/>
</dbReference>
<evidence type="ECO:0000259" key="11">
    <source>
        <dbReference type="Pfam" id="PF11356"/>
    </source>
</evidence>
<gene>
    <name evidence="12" type="primary">gspC</name>
    <name evidence="12" type="ORF">DCR58_00320</name>
</gene>
<feature type="transmembrane region" description="Helical" evidence="10">
    <location>
        <begin position="21"/>
        <end position="44"/>
    </location>
</feature>
<sequence length="295" mass="32403">MKLISLTPSTQNASQWISRSITLVTVLLWIWVVIVAAQATWWFVTPTPETQQRPDVDVRSQSRDNQSVDLAQLQQLPIFGRQQAGTQTRGNDYANAPKTSLNVRLVGVSASSRPERSAAIIEQAGKQSTYIVGDTIGRSRVSVEQILADRVILDNGGRLETLQLEDIGEDRPALSLVVESSDKTDANEPKDTANALQRVKQDPGQLLDYVSITPVLEQGSLQGYRLSPGNQADIFYQAGFQEGDLAVAINGYDLTDMQQASELSSQLQDATEANVTVLRNGERIELSLQLPNQQE</sequence>
<evidence type="ECO:0000256" key="1">
    <source>
        <dbReference type="ARBA" id="ARBA00004533"/>
    </source>
</evidence>
<dbReference type="InterPro" id="IPR036034">
    <property type="entry name" value="PDZ_sf"/>
</dbReference>
<name>A0A348WKZ3_9GAMM</name>
<dbReference type="GO" id="GO:0005886">
    <property type="term" value="C:plasma membrane"/>
    <property type="evidence" value="ECO:0007669"/>
    <property type="project" value="UniProtKB-SubCell"/>
</dbReference>
<comment type="caution">
    <text evidence="12">The sequence shown here is derived from an EMBL/GenBank/DDBJ whole genome shotgun (WGS) entry which is preliminary data.</text>
</comment>
<dbReference type="NCBIfam" id="TIGR01713">
    <property type="entry name" value="typeII_sec_gspC"/>
    <property type="match status" value="1"/>
</dbReference>
<reference evidence="12 13" key="1">
    <citation type="journal article" date="2018" name="Nat. Biotechnol.">
        <title>A standardized bacterial taxonomy based on genome phylogeny substantially revises the tree of life.</title>
        <authorList>
            <person name="Parks D.H."/>
            <person name="Chuvochina M."/>
            <person name="Waite D.W."/>
            <person name="Rinke C."/>
            <person name="Skarshewski A."/>
            <person name="Chaumeil P.A."/>
            <person name="Hugenholtz P."/>
        </authorList>
    </citation>
    <scope>NUCLEOTIDE SEQUENCE [LARGE SCALE GENOMIC DNA]</scope>
    <source>
        <strain evidence="12">UBA9360</strain>
    </source>
</reference>
<evidence type="ECO:0000256" key="2">
    <source>
        <dbReference type="ARBA" id="ARBA00007986"/>
    </source>
</evidence>
<keyword evidence="7" id="KW-0653">Protein transport</keyword>
<accession>A0A348WKZ3</accession>
<evidence type="ECO:0000256" key="7">
    <source>
        <dbReference type="ARBA" id="ARBA00022927"/>
    </source>
</evidence>
<dbReference type="EMBL" id="DMUP01000008">
    <property type="protein sequence ID" value="HAR55205.1"/>
    <property type="molecule type" value="Genomic_DNA"/>
</dbReference>
<dbReference type="InterPro" id="IPR024961">
    <property type="entry name" value="T2SS_GspC_N"/>
</dbReference>
<dbReference type="Gene3D" id="2.30.30.830">
    <property type="match status" value="1"/>
</dbReference>
<keyword evidence="4" id="KW-1003">Cell membrane</keyword>
<evidence type="ECO:0000256" key="8">
    <source>
        <dbReference type="ARBA" id="ARBA00022989"/>
    </source>
</evidence>
<keyword evidence="5" id="KW-0997">Cell inner membrane</keyword>
<keyword evidence="3" id="KW-0813">Transport</keyword>
<evidence type="ECO:0000313" key="13">
    <source>
        <dbReference type="Proteomes" id="UP000262878"/>
    </source>
</evidence>
<dbReference type="GO" id="GO:0015627">
    <property type="term" value="C:type II protein secretion system complex"/>
    <property type="evidence" value="ECO:0007669"/>
    <property type="project" value="InterPro"/>
</dbReference>
<proteinExistence type="inferred from homology"/>
<organism evidence="12 13">
    <name type="scientific">Idiomarina baltica</name>
    <dbReference type="NCBI Taxonomy" id="190892"/>
    <lineage>
        <taxon>Bacteria</taxon>
        <taxon>Pseudomonadati</taxon>
        <taxon>Pseudomonadota</taxon>
        <taxon>Gammaproteobacteria</taxon>
        <taxon>Alteromonadales</taxon>
        <taxon>Idiomarinaceae</taxon>
        <taxon>Idiomarina</taxon>
    </lineage>
</organism>
<dbReference type="AlphaFoldDB" id="A0A348WKZ3"/>
<evidence type="ECO:0000256" key="4">
    <source>
        <dbReference type="ARBA" id="ARBA00022475"/>
    </source>
</evidence>
<evidence type="ECO:0000256" key="5">
    <source>
        <dbReference type="ARBA" id="ARBA00022519"/>
    </source>
</evidence>
<evidence type="ECO:0000256" key="6">
    <source>
        <dbReference type="ARBA" id="ARBA00022692"/>
    </source>
</evidence>
<keyword evidence="8 10" id="KW-1133">Transmembrane helix</keyword>
<keyword evidence="9 10" id="KW-0472">Membrane</keyword>
<dbReference type="InterPro" id="IPR001639">
    <property type="entry name" value="T2SS_protein-GspC"/>
</dbReference>